<organism evidence="1 2">
    <name type="scientific">Hassallia byssoidea VB512170</name>
    <dbReference type="NCBI Taxonomy" id="1304833"/>
    <lineage>
        <taxon>Bacteria</taxon>
        <taxon>Bacillati</taxon>
        <taxon>Cyanobacteriota</taxon>
        <taxon>Cyanophyceae</taxon>
        <taxon>Nostocales</taxon>
        <taxon>Tolypothrichaceae</taxon>
        <taxon>Hassallia</taxon>
    </lineage>
</organism>
<reference evidence="1 2" key="1">
    <citation type="journal article" date="2015" name="Genome Announc.">
        <title>Draft Genome Sequence of Cyanobacterium Hassallia byssoidea Strain VB512170, Isolated from Monuments in India.</title>
        <authorList>
            <person name="Singh D."/>
            <person name="Chandrababunaidu M.M."/>
            <person name="Panda A."/>
            <person name="Sen D."/>
            <person name="Bhattacharyya S."/>
            <person name="Adhikary S.P."/>
            <person name="Tripathy S."/>
        </authorList>
    </citation>
    <scope>NUCLEOTIDE SEQUENCE [LARGE SCALE GENOMIC DNA]</scope>
    <source>
        <strain evidence="1 2">VB512170</strain>
    </source>
</reference>
<comment type="caution">
    <text evidence="1">The sequence shown here is derived from an EMBL/GenBank/DDBJ whole genome shotgun (WGS) entry which is preliminary data.</text>
</comment>
<protein>
    <submittedName>
        <fullName evidence="1">Uncharacterized protein</fullName>
    </submittedName>
</protein>
<keyword evidence="2" id="KW-1185">Reference proteome</keyword>
<evidence type="ECO:0000313" key="2">
    <source>
        <dbReference type="Proteomes" id="UP000031549"/>
    </source>
</evidence>
<dbReference type="RefSeq" id="WP_039747692.1">
    <property type="nucleotide sequence ID" value="NZ_JTCM02000026.1"/>
</dbReference>
<gene>
    <name evidence="1" type="ORF">PI95_013750</name>
</gene>
<dbReference type="EMBL" id="JTCM02000026">
    <property type="protein sequence ID" value="NEU73598.1"/>
    <property type="molecule type" value="Genomic_DNA"/>
</dbReference>
<sequence length="186" mass="20280">MPLFNDIPNSSLNLIHPGYLPNKYYASSGFFTSFSGSTLNVGYIYYSYFLNPFDQNFSSLAFHLNTVNSSTQKVKVAIYKITNGLPSTLVKDFGEISFTTAGVKETFNSFFLTAGWYAIALATNESSTSFICPGNNIPHLIGFPSVAAGNFNGYRVVSSYSSAYPNVAITSNITAAQSPLFWLKTA</sequence>
<proteinExistence type="predicted"/>
<accession>A0A846H9F9</accession>
<dbReference type="AlphaFoldDB" id="A0A846H9F9"/>
<dbReference type="Proteomes" id="UP000031549">
    <property type="component" value="Unassembled WGS sequence"/>
</dbReference>
<evidence type="ECO:0000313" key="1">
    <source>
        <dbReference type="EMBL" id="NEU73598.1"/>
    </source>
</evidence>
<name>A0A846H9F9_9CYAN</name>